<evidence type="ECO:0000313" key="3">
    <source>
        <dbReference type="EMBL" id="TDG94305.1"/>
    </source>
</evidence>
<evidence type="ECO:0000313" key="6">
    <source>
        <dbReference type="Proteomes" id="UP000294668"/>
    </source>
</evidence>
<dbReference type="Proteomes" id="UP000294668">
    <property type="component" value="Unassembled WGS sequence"/>
</dbReference>
<name>A0A269YKJ8_9LACO</name>
<dbReference type="AlphaFoldDB" id="A0A269YKJ8"/>
<keyword evidence="2" id="KW-0808">Transferase</keyword>
<dbReference type="EMBL" id="NCXI01000015">
    <property type="protein sequence ID" value="PAK86074.1"/>
    <property type="molecule type" value="Genomic_DNA"/>
</dbReference>
<dbReference type="Gene3D" id="3.40.50.150">
    <property type="entry name" value="Vaccinia Virus protein VP39"/>
    <property type="match status" value="1"/>
</dbReference>
<proteinExistence type="predicted"/>
<gene>
    <name evidence="2" type="ORF">B8W98_03315</name>
    <name evidence="3" type="ORF">C5L28_000555</name>
    <name evidence="1" type="ORF">LPKJCM_01808</name>
</gene>
<keyword evidence="2" id="KW-0489">Methyltransferase</keyword>
<dbReference type="InterPro" id="IPR006901">
    <property type="entry name" value="TrmK"/>
</dbReference>
<reference evidence="3" key="4">
    <citation type="submission" date="2019-02" db="EMBL/GenBank/DDBJ databases">
        <authorList>
            <person name="Buron G."/>
            <person name="Chaylann A."/>
            <person name="Dolejs I."/>
            <person name="Forster J."/>
            <person name="Miks M.H."/>
        </authorList>
    </citation>
    <scope>NUCLEOTIDE SEQUENCE</scope>
    <source>
        <strain evidence="3">DSM 10551</strain>
    </source>
</reference>
<reference evidence="1 4" key="1">
    <citation type="journal article" date="2017" name="Biosci Microbiota Food Health">
        <title>Genomic characterization reconfirms the taxonomic status of Lactobacillus parakefiri.</title>
        <authorList>
            <person name="Tanizawa Y."/>
            <person name="Kobayashi H."/>
            <person name="Kaminuma E."/>
            <person name="Sakamoto M."/>
            <person name="Ohkuma M."/>
            <person name="Nakamura Y."/>
            <person name="Arita M."/>
            <person name="Tohno M."/>
        </authorList>
    </citation>
    <scope>NUCLEOTIDE SEQUENCE [LARGE SCALE GENOMIC DNA]</scope>
    <source>
        <strain evidence="1 4">JCM 8573</strain>
    </source>
</reference>
<evidence type="ECO:0000313" key="5">
    <source>
        <dbReference type="Proteomes" id="UP000216802"/>
    </source>
</evidence>
<dbReference type="OrthoDB" id="5881184at2"/>
<accession>A0A269YKJ8</accession>
<dbReference type="Proteomes" id="UP000216802">
    <property type="component" value="Unassembled WGS sequence"/>
</dbReference>
<dbReference type="GO" id="GO:0160105">
    <property type="term" value="F:tRNA (adenine(22)-N1)-methyltransferase activity"/>
    <property type="evidence" value="ECO:0007669"/>
    <property type="project" value="InterPro"/>
</dbReference>
<dbReference type="RefSeq" id="WP_057962063.1">
    <property type="nucleotide sequence ID" value="NZ_BAAAXO010000045.1"/>
</dbReference>
<dbReference type="PIRSF" id="PIRSF018637">
    <property type="entry name" value="TrmK"/>
    <property type="match status" value="1"/>
</dbReference>
<reference evidence="3 6" key="3">
    <citation type="journal article" date="2019" name="Appl. Microbiol. Biotechnol.">
        <title>Uncovering carbohydrate metabolism through a genotype-phenotype association study of 56 lactic acid bacteria genomes.</title>
        <authorList>
            <person name="Buron-Moles G."/>
            <person name="Chailyan A."/>
            <person name="Dolejs I."/>
            <person name="Forster J."/>
            <person name="Miks M.H."/>
        </authorList>
    </citation>
    <scope>NUCLEOTIDE SEQUENCE [LARGE SCALE GENOMIC DNA]</scope>
    <source>
        <strain evidence="3 6">DSM 10551</strain>
    </source>
</reference>
<dbReference type="EMBL" id="PUFL01000021">
    <property type="protein sequence ID" value="TDG94305.1"/>
    <property type="molecule type" value="Genomic_DNA"/>
</dbReference>
<evidence type="ECO:0000313" key="4">
    <source>
        <dbReference type="Proteomes" id="UP000214739"/>
    </source>
</evidence>
<reference evidence="2 5" key="2">
    <citation type="submission" date="2017-04" db="EMBL/GenBank/DDBJ databases">
        <title>Kefir bacterial isolates.</title>
        <authorList>
            <person name="Kim Y."/>
            <person name="Blasche S."/>
            <person name="Patil K.R."/>
        </authorList>
    </citation>
    <scope>NUCLEOTIDE SEQUENCE [LARGE SCALE GENOMIC DNA]</scope>
    <source>
        <strain evidence="2 5">OG2</strain>
    </source>
</reference>
<sequence length="234" mass="25638">MNSTHLSKRLQTVSDHVEPGSRLADIGSDHAYLPIHLAQTHVIDFGVVGEVAKGPLANATSEITKDHLLGVLHPRLADGLAAIEPGDDINAITIAGMGGNLITHILEAGKERLVGKEKLILQPNVGEPVVRSWLMANQYRILAEQILKEDGHIYEIITAKKTAKPVKYSELALKFGPFLLKEKSPVFVEKWREEMGLLARVIKNMEQATIPDTAKIAAIQSEINLINEVIKVES</sequence>
<dbReference type="Gene3D" id="1.10.287.1890">
    <property type="match status" value="1"/>
</dbReference>
<comment type="caution">
    <text evidence="2">The sequence shown here is derived from an EMBL/GenBank/DDBJ whole genome shotgun (WGS) entry which is preliminary data.</text>
</comment>
<protein>
    <submittedName>
        <fullName evidence="2">SAM-dependent methyltransferase</fullName>
    </submittedName>
</protein>
<evidence type="ECO:0000313" key="1">
    <source>
        <dbReference type="EMBL" id="GAW72678.1"/>
    </source>
</evidence>
<dbReference type="GO" id="GO:0032259">
    <property type="term" value="P:methylation"/>
    <property type="evidence" value="ECO:0007669"/>
    <property type="project" value="UniProtKB-KW"/>
</dbReference>
<dbReference type="EMBL" id="BDGB01000079">
    <property type="protein sequence ID" value="GAW72678.1"/>
    <property type="molecule type" value="Genomic_DNA"/>
</dbReference>
<dbReference type="PANTHER" id="PTHR38451">
    <property type="entry name" value="TRNA (ADENINE(22)-N(1))-METHYLTRANSFERASE"/>
    <property type="match status" value="1"/>
</dbReference>
<dbReference type="Pfam" id="PF04816">
    <property type="entry name" value="TrmK"/>
    <property type="match status" value="1"/>
</dbReference>
<dbReference type="Proteomes" id="UP000214739">
    <property type="component" value="Unassembled WGS sequence"/>
</dbReference>
<keyword evidence="6" id="KW-1185">Reference proteome</keyword>
<evidence type="ECO:0000313" key="2">
    <source>
        <dbReference type="EMBL" id="PAK86074.1"/>
    </source>
</evidence>
<organism evidence="2 5">
    <name type="scientific">Lentilactobacillus parakefiri</name>
    <dbReference type="NCBI Taxonomy" id="152332"/>
    <lineage>
        <taxon>Bacteria</taxon>
        <taxon>Bacillati</taxon>
        <taxon>Bacillota</taxon>
        <taxon>Bacilli</taxon>
        <taxon>Lactobacillales</taxon>
        <taxon>Lactobacillaceae</taxon>
        <taxon>Lentilactobacillus</taxon>
    </lineage>
</organism>
<dbReference type="InterPro" id="IPR029063">
    <property type="entry name" value="SAM-dependent_MTases_sf"/>
</dbReference>
<dbReference type="PANTHER" id="PTHR38451:SF1">
    <property type="entry name" value="TRNA (ADENINE(22)-N(1))-METHYLTRANSFERASE"/>
    <property type="match status" value="1"/>
</dbReference>